<comment type="subcellular location">
    <subcellularLocation>
        <location evidence="1">Cell projection</location>
        <location evidence="1">Cilium</location>
    </subcellularLocation>
    <subcellularLocation>
        <location evidence="2">Cytoplasm</location>
        <location evidence="2">Cytoskeleton</location>
    </subcellularLocation>
</comment>
<sequence length="322" mass="37240">MASPASFLSLESDASEIRGSSMQKPGKGEPVDNDEFESWVKSKQLLKPDDQLDLTEAELGEEIPKLLSTENRHLPRNLVIYNFHEGTYEPVPPPENTVTLLEFEGTSLHKDTPEAKEQIARKGTDDEGEADGEAQEQEEEVQAAPEEEAPKKKLTNQFNFCERAALTIANPSRSVDTQTIPPPRSTYGSSVLQWVIYDSYSEDYAQQQREKEREKEKKPMLHKRDEKSRKDDKAKQTEEFNKRYLQACQIIERMVNQNIYDEIAQDYRYWEDPSDEFREEEGTLLPLWKFSYEKTKKMCVTDLCFNTLYYDLFAVCFGTLDS</sequence>
<keyword evidence="11" id="KW-1185">Reference proteome</keyword>
<evidence type="ECO:0000256" key="3">
    <source>
        <dbReference type="ARBA" id="ARBA00022490"/>
    </source>
</evidence>
<dbReference type="GO" id="GO:0005874">
    <property type="term" value="C:microtubule"/>
    <property type="evidence" value="ECO:0007669"/>
    <property type="project" value="UniProtKB-KW"/>
</dbReference>
<feature type="compositionally biased region" description="Acidic residues" evidence="9">
    <location>
        <begin position="126"/>
        <end position="147"/>
    </location>
</feature>
<feature type="compositionally biased region" description="Basic and acidic residues" evidence="9">
    <location>
        <begin position="107"/>
        <end position="125"/>
    </location>
</feature>
<keyword evidence="4" id="KW-0853">WD repeat</keyword>
<dbReference type="AlphaFoldDB" id="A0A6I8TQ47"/>
<dbReference type="GO" id="GO:0036158">
    <property type="term" value="P:outer dynein arm assembly"/>
    <property type="evidence" value="ECO:0007669"/>
    <property type="project" value="TreeGrafter"/>
</dbReference>
<feature type="region of interest" description="Disordered" evidence="9">
    <location>
        <begin position="205"/>
        <end position="236"/>
    </location>
</feature>
<feature type="region of interest" description="Disordered" evidence="9">
    <location>
        <begin position="1"/>
        <end position="34"/>
    </location>
</feature>
<evidence type="ECO:0000313" key="10">
    <source>
        <dbReference type="EnsemblMetazoa" id="AAEL022963-PC"/>
    </source>
</evidence>
<dbReference type="GO" id="GO:0036157">
    <property type="term" value="C:outer dynein arm"/>
    <property type="evidence" value="ECO:0007669"/>
    <property type="project" value="TreeGrafter"/>
</dbReference>
<keyword evidence="5" id="KW-0493">Microtubule</keyword>
<dbReference type="EnsemblMetazoa" id="AAEL022963-RC">
    <property type="protein sequence ID" value="AAEL022963-PC"/>
    <property type="gene ID" value="AAEL022963"/>
</dbReference>
<reference evidence="10 11" key="1">
    <citation type="submission" date="2017-06" db="EMBL/GenBank/DDBJ databases">
        <title>Aedes aegypti genome working group (AGWG) sequencing and assembly.</title>
        <authorList>
            <consortium name="Aedes aegypti Genome Working Group (AGWG)"/>
            <person name="Matthews B.J."/>
        </authorList>
    </citation>
    <scope>NUCLEOTIDE SEQUENCE [LARGE SCALE GENOMIC DNA]</scope>
    <source>
        <strain evidence="10 11">LVP_AGWG</strain>
    </source>
</reference>
<reference evidence="10" key="2">
    <citation type="submission" date="2020-05" db="UniProtKB">
        <authorList>
            <consortium name="EnsemblMetazoa"/>
        </authorList>
    </citation>
    <scope>IDENTIFICATION</scope>
    <source>
        <strain evidence="10">LVP_AGWG</strain>
    </source>
</reference>
<dbReference type="PANTHER" id="PTHR12442:SF11">
    <property type="entry name" value="DYNEIN AXONEMAL INTERMEDIATE CHAIN 1"/>
    <property type="match status" value="1"/>
</dbReference>
<dbReference type="Proteomes" id="UP000008820">
    <property type="component" value="Chromosome 2"/>
</dbReference>
<feature type="compositionally biased region" description="Basic and acidic residues" evidence="9">
    <location>
        <begin position="208"/>
        <end position="236"/>
    </location>
</feature>
<dbReference type="InterPro" id="IPR050687">
    <property type="entry name" value="Dynein_IC"/>
</dbReference>
<keyword evidence="6" id="KW-0677">Repeat</keyword>
<keyword evidence="3" id="KW-0963">Cytoplasm</keyword>
<dbReference type="OrthoDB" id="10261376at2759"/>
<evidence type="ECO:0000256" key="4">
    <source>
        <dbReference type="ARBA" id="ARBA00022574"/>
    </source>
</evidence>
<protein>
    <submittedName>
        <fullName evidence="10">Uncharacterized protein</fullName>
    </submittedName>
</protein>
<evidence type="ECO:0000256" key="1">
    <source>
        <dbReference type="ARBA" id="ARBA00004138"/>
    </source>
</evidence>
<evidence type="ECO:0000256" key="5">
    <source>
        <dbReference type="ARBA" id="ARBA00022701"/>
    </source>
</evidence>
<evidence type="ECO:0000256" key="9">
    <source>
        <dbReference type="SAM" id="MobiDB-lite"/>
    </source>
</evidence>
<organism evidence="10 11">
    <name type="scientific">Aedes aegypti</name>
    <name type="common">Yellowfever mosquito</name>
    <name type="synonym">Culex aegypti</name>
    <dbReference type="NCBI Taxonomy" id="7159"/>
    <lineage>
        <taxon>Eukaryota</taxon>
        <taxon>Metazoa</taxon>
        <taxon>Ecdysozoa</taxon>
        <taxon>Arthropoda</taxon>
        <taxon>Hexapoda</taxon>
        <taxon>Insecta</taxon>
        <taxon>Pterygota</taxon>
        <taxon>Neoptera</taxon>
        <taxon>Endopterygota</taxon>
        <taxon>Diptera</taxon>
        <taxon>Nematocera</taxon>
        <taxon>Culicoidea</taxon>
        <taxon>Culicidae</taxon>
        <taxon>Culicinae</taxon>
        <taxon>Aedini</taxon>
        <taxon>Aedes</taxon>
        <taxon>Stegomyia</taxon>
    </lineage>
</organism>
<dbReference type="PANTHER" id="PTHR12442">
    <property type="entry name" value="DYNEIN INTERMEDIATE CHAIN"/>
    <property type="match status" value="1"/>
</dbReference>
<evidence type="ECO:0000256" key="7">
    <source>
        <dbReference type="ARBA" id="ARBA00023212"/>
    </source>
</evidence>
<gene>
    <name evidence="10" type="primary">5574678</name>
</gene>
<accession>A0A6I8TQ47</accession>
<dbReference type="GO" id="GO:0003341">
    <property type="term" value="P:cilium movement"/>
    <property type="evidence" value="ECO:0007669"/>
    <property type="project" value="TreeGrafter"/>
</dbReference>
<evidence type="ECO:0000313" key="11">
    <source>
        <dbReference type="Proteomes" id="UP000008820"/>
    </source>
</evidence>
<evidence type="ECO:0000256" key="2">
    <source>
        <dbReference type="ARBA" id="ARBA00004245"/>
    </source>
</evidence>
<evidence type="ECO:0000256" key="6">
    <source>
        <dbReference type="ARBA" id="ARBA00022737"/>
    </source>
</evidence>
<feature type="region of interest" description="Disordered" evidence="9">
    <location>
        <begin position="106"/>
        <end position="155"/>
    </location>
</feature>
<proteinExistence type="predicted"/>
<name>A0A6I8TQ47_AEDAE</name>
<keyword evidence="7" id="KW-0206">Cytoskeleton</keyword>
<dbReference type="GO" id="GO:0045503">
    <property type="term" value="F:dynein light chain binding"/>
    <property type="evidence" value="ECO:0007669"/>
    <property type="project" value="TreeGrafter"/>
</dbReference>
<evidence type="ECO:0000256" key="8">
    <source>
        <dbReference type="ARBA" id="ARBA00023273"/>
    </source>
</evidence>
<dbReference type="GO" id="GO:0045504">
    <property type="term" value="F:dynein heavy chain binding"/>
    <property type="evidence" value="ECO:0007669"/>
    <property type="project" value="TreeGrafter"/>
</dbReference>
<keyword evidence="8" id="KW-0966">Cell projection</keyword>